<reference evidence="1 2" key="1">
    <citation type="submission" date="2021-06" db="EMBL/GenBank/DDBJ databases">
        <authorList>
            <person name="Palmer J.M."/>
        </authorList>
    </citation>
    <scope>NUCLEOTIDE SEQUENCE [LARGE SCALE GENOMIC DNA]</scope>
    <source>
        <strain evidence="1 2">MEX-2019</strain>
        <tissue evidence="1">Muscle</tissue>
    </source>
</reference>
<keyword evidence="2" id="KW-1185">Reference proteome</keyword>
<accession>A0AAV9RQ13</accession>
<protein>
    <submittedName>
        <fullName evidence="1">Uncharacterized protein</fullName>
    </submittedName>
</protein>
<evidence type="ECO:0000313" key="1">
    <source>
        <dbReference type="EMBL" id="KAK5610975.1"/>
    </source>
</evidence>
<comment type="caution">
    <text evidence="1">The sequence shown here is derived from an EMBL/GenBank/DDBJ whole genome shotgun (WGS) entry which is preliminary data.</text>
</comment>
<dbReference type="Proteomes" id="UP001311232">
    <property type="component" value="Unassembled WGS sequence"/>
</dbReference>
<dbReference type="AlphaFoldDB" id="A0AAV9RQ13"/>
<organism evidence="1 2">
    <name type="scientific">Crenichthys baileyi</name>
    <name type="common">White River springfish</name>
    <dbReference type="NCBI Taxonomy" id="28760"/>
    <lineage>
        <taxon>Eukaryota</taxon>
        <taxon>Metazoa</taxon>
        <taxon>Chordata</taxon>
        <taxon>Craniata</taxon>
        <taxon>Vertebrata</taxon>
        <taxon>Euteleostomi</taxon>
        <taxon>Actinopterygii</taxon>
        <taxon>Neopterygii</taxon>
        <taxon>Teleostei</taxon>
        <taxon>Neoteleostei</taxon>
        <taxon>Acanthomorphata</taxon>
        <taxon>Ovalentaria</taxon>
        <taxon>Atherinomorphae</taxon>
        <taxon>Cyprinodontiformes</taxon>
        <taxon>Goodeidae</taxon>
        <taxon>Crenichthys</taxon>
    </lineage>
</organism>
<gene>
    <name evidence="1" type="ORF">CRENBAI_023658</name>
</gene>
<evidence type="ECO:0000313" key="2">
    <source>
        <dbReference type="Proteomes" id="UP001311232"/>
    </source>
</evidence>
<proteinExistence type="predicted"/>
<dbReference type="EMBL" id="JAHHUM010001512">
    <property type="protein sequence ID" value="KAK5610975.1"/>
    <property type="molecule type" value="Genomic_DNA"/>
</dbReference>
<name>A0AAV9RQ13_9TELE</name>
<sequence length="67" mass="7532">MFSPTECIGGNTGLDPVLRKYYSEHITTFNDMMTEAIIQRIESILSVPGNWAEIQQFVLDVLLPEAS</sequence>